<dbReference type="PANTHER" id="PTHR31072">
    <property type="entry name" value="TRANSCRIPTION FACTOR TCP4-RELATED"/>
    <property type="match status" value="1"/>
</dbReference>
<dbReference type="InterPro" id="IPR005333">
    <property type="entry name" value="Transcription_factor_TCP"/>
</dbReference>
<evidence type="ECO:0000256" key="5">
    <source>
        <dbReference type="ARBA" id="ARBA00023242"/>
    </source>
</evidence>
<dbReference type="GO" id="GO:0005634">
    <property type="term" value="C:nucleus"/>
    <property type="evidence" value="ECO:0007669"/>
    <property type="project" value="UniProtKB-SubCell"/>
</dbReference>
<evidence type="ECO:0000256" key="2">
    <source>
        <dbReference type="ARBA" id="ARBA00023015"/>
    </source>
</evidence>
<gene>
    <name evidence="8" type="ORF">CASFOL_018848</name>
</gene>
<feature type="domain" description="TCP" evidence="7">
    <location>
        <begin position="39"/>
        <end position="97"/>
    </location>
</feature>
<keyword evidence="9" id="KW-1185">Reference proteome</keyword>
<evidence type="ECO:0000256" key="1">
    <source>
        <dbReference type="ARBA" id="ARBA00004123"/>
    </source>
</evidence>
<name>A0ABD3D5R9_9LAMI</name>
<comment type="subcellular location">
    <subcellularLocation>
        <location evidence="1">Nucleus</location>
    </subcellularLocation>
</comment>
<evidence type="ECO:0000259" key="7">
    <source>
        <dbReference type="PROSITE" id="PS51369"/>
    </source>
</evidence>
<keyword evidence="4" id="KW-0804">Transcription</keyword>
<sequence>MMIPRDEATTKQETSTSTTTSWSRSKDPRIVRVSRAFGGKDRHSKVCTVRGLRDRRVRLSVPTAIQLYDLQDRLGLSQPSKVVDWLLEAAKHEIDELPPLQFPPGSLLSPNFQPMMSFQADYAISESAKQGLNKQKEHVSGEETSVGWTRNENETRFVNHSQGDQFNDFFARQSYSANQYNSFFRPYDQNSNLTLNHDQTSISLGLTANHDLNHFGFMQPGSSSGLLQSNQVLVYHQPYFPNSAHFEQNKDTIFQTSSSELSNTVRPFQFSMTANLLRSQDNAVSDENKHNEL</sequence>
<accession>A0ABD3D5R9</accession>
<proteinExistence type="predicted"/>
<reference evidence="9" key="1">
    <citation type="journal article" date="2024" name="IScience">
        <title>Strigolactones Initiate the Formation of Haustorium-like Structures in Castilleja.</title>
        <authorList>
            <person name="Buerger M."/>
            <person name="Peterson D."/>
            <person name="Chory J."/>
        </authorList>
    </citation>
    <scope>NUCLEOTIDE SEQUENCE [LARGE SCALE GENOMIC DNA]</scope>
</reference>
<dbReference type="PROSITE" id="PS51369">
    <property type="entry name" value="TCP"/>
    <property type="match status" value="1"/>
</dbReference>
<dbReference type="PANTHER" id="PTHR31072:SF147">
    <property type="entry name" value="TRANSCRIPTION FACTOR TCP13"/>
    <property type="match status" value="1"/>
</dbReference>
<protein>
    <recommendedName>
        <fullName evidence="7">TCP domain-containing protein</fullName>
    </recommendedName>
</protein>
<dbReference type="Proteomes" id="UP001632038">
    <property type="component" value="Unassembled WGS sequence"/>
</dbReference>
<keyword evidence="5" id="KW-0539">Nucleus</keyword>
<feature type="region of interest" description="Disordered" evidence="6">
    <location>
        <begin position="1"/>
        <end position="26"/>
    </location>
</feature>
<evidence type="ECO:0000313" key="8">
    <source>
        <dbReference type="EMBL" id="KAL3636549.1"/>
    </source>
</evidence>
<evidence type="ECO:0000313" key="9">
    <source>
        <dbReference type="Proteomes" id="UP001632038"/>
    </source>
</evidence>
<dbReference type="EMBL" id="JAVIJP010000026">
    <property type="protein sequence ID" value="KAL3636549.1"/>
    <property type="molecule type" value="Genomic_DNA"/>
</dbReference>
<evidence type="ECO:0000256" key="3">
    <source>
        <dbReference type="ARBA" id="ARBA00023125"/>
    </source>
</evidence>
<dbReference type="GO" id="GO:0003677">
    <property type="term" value="F:DNA binding"/>
    <property type="evidence" value="ECO:0007669"/>
    <property type="project" value="UniProtKB-KW"/>
</dbReference>
<feature type="compositionally biased region" description="Low complexity" evidence="6">
    <location>
        <begin position="11"/>
        <end position="23"/>
    </location>
</feature>
<feature type="compositionally biased region" description="Basic and acidic residues" evidence="6">
    <location>
        <begin position="1"/>
        <end position="10"/>
    </location>
</feature>
<comment type="caution">
    <text evidence="8">The sequence shown here is derived from an EMBL/GenBank/DDBJ whole genome shotgun (WGS) entry which is preliminary data.</text>
</comment>
<dbReference type="InterPro" id="IPR017887">
    <property type="entry name" value="TF_TCP_subgr"/>
</dbReference>
<evidence type="ECO:0000256" key="4">
    <source>
        <dbReference type="ARBA" id="ARBA00023163"/>
    </source>
</evidence>
<keyword evidence="3" id="KW-0238">DNA-binding</keyword>
<evidence type="ECO:0000256" key="6">
    <source>
        <dbReference type="SAM" id="MobiDB-lite"/>
    </source>
</evidence>
<keyword evidence="2" id="KW-0805">Transcription regulation</keyword>
<dbReference type="AlphaFoldDB" id="A0ABD3D5R9"/>
<dbReference type="Pfam" id="PF03634">
    <property type="entry name" value="TCP"/>
    <property type="match status" value="1"/>
</dbReference>
<organism evidence="8 9">
    <name type="scientific">Castilleja foliolosa</name>
    <dbReference type="NCBI Taxonomy" id="1961234"/>
    <lineage>
        <taxon>Eukaryota</taxon>
        <taxon>Viridiplantae</taxon>
        <taxon>Streptophyta</taxon>
        <taxon>Embryophyta</taxon>
        <taxon>Tracheophyta</taxon>
        <taxon>Spermatophyta</taxon>
        <taxon>Magnoliopsida</taxon>
        <taxon>eudicotyledons</taxon>
        <taxon>Gunneridae</taxon>
        <taxon>Pentapetalae</taxon>
        <taxon>asterids</taxon>
        <taxon>lamiids</taxon>
        <taxon>Lamiales</taxon>
        <taxon>Orobanchaceae</taxon>
        <taxon>Pedicularideae</taxon>
        <taxon>Castillejinae</taxon>
        <taxon>Castilleja</taxon>
    </lineage>
</organism>